<protein>
    <recommendedName>
        <fullName evidence="2">Fatty acid desaturase domain-containing protein</fullName>
    </recommendedName>
</protein>
<dbReference type="InterPro" id="IPR012171">
    <property type="entry name" value="Fatty_acid_desaturase"/>
</dbReference>
<comment type="caution">
    <text evidence="3">The sequence shown here is derived from an EMBL/GenBank/DDBJ whole genome shotgun (WGS) entry which is preliminary data.</text>
</comment>
<feature type="compositionally biased region" description="Low complexity" evidence="1">
    <location>
        <begin position="14"/>
        <end position="43"/>
    </location>
</feature>
<dbReference type="Pfam" id="PF00487">
    <property type="entry name" value="FA_desaturase"/>
    <property type="match status" value="1"/>
</dbReference>
<dbReference type="GO" id="GO:0016491">
    <property type="term" value="F:oxidoreductase activity"/>
    <property type="evidence" value="ECO:0007669"/>
    <property type="project" value="InterPro"/>
</dbReference>
<dbReference type="OMA" id="FYLFHNY"/>
<evidence type="ECO:0000256" key="1">
    <source>
        <dbReference type="SAM" id="MobiDB-lite"/>
    </source>
</evidence>
<name>A0A066V9Z7_TILAU</name>
<evidence type="ECO:0000313" key="3">
    <source>
        <dbReference type="EMBL" id="KDN37123.1"/>
    </source>
</evidence>
<dbReference type="CDD" id="cd03507">
    <property type="entry name" value="Delta12-FADS-like"/>
    <property type="match status" value="1"/>
</dbReference>
<feature type="domain" description="Fatty acid desaturase" evidence="2">
    <location>
        <begin position="139"/>
        <end position="217"/>
    </location>
</feature>
<dbReference type="Proteomes" id="UP000027361">
    <property type="component" value="Unassembled WGS sequence"/>
</dbReference>
<dbReference type="STRING" id="1037660.A0A066V9Z7"/>
<dbReference type="RefSeq" id="XP_013240254.1">
    <property type="nucleotide sequence ID" value="XM_013384800.1"/>
</dbReference>
<dbReference type="PANTHER" id="PTHR32100">
    <property type="entry name" value="OMEGA-6 FATTY ACID DESATURASE, CHLOROPLASTIC"/>
    <property type="match status" value="1"/>
</dbReference>
<sequence>MASPNVTTASLRKSATQAAATQAAATQASGPAAGSATANPTPTKYSHRQAKAYKPSELPQYTVPNFTIKDLLSAIPAHCFERSALHSFAYVFADLAMVAALAYAATFIDPLVSSVDFSRQSPLPASVLSAAAQQTAARWSLWGLYTFFQGCVFTGLWVIAHECGHQAFSTSKSLNNAVGWVLHSALLVPYHSWRISHARHHAATGHLTRDEVFVPRTRAQKGLLPLKRAEQQLQDDGSDVEAEEGQVLNAVAPAAKHESVTVAPEYQNEHEKESFGEWLAEVLEDAPAYNLVMLVLQQLFGWPMYLIKNTSGQLHYPKGTNHFQPESVIFDARHRMQIIASDIGLAITLSALCVWGTHLSPNGFVDVARYYLVPYLWCNHWLVMITCLQHTDVALPHYQASEWTFPRGALCTIDRSWLWPIGPYLLHGIAETHVCHHISSKIPHYHAWEATEALKQRLGEHYKATTENVFVSLWRNSRACKFVDENDKIAFYRNAHGVPSAIVKNRKADENSDSGLALSD</sequence>
<dbReference type="EMBL" id="JMSN01000149">
    <property type="protein sequence ID" value="KDN37123.1"/>
    <property type="molecule type" value="Genomic_DNA"/>
</dbReference>
<keyword evidence="4" id="KW-1185">Reference proteome</keyword>
<proteinExistence type="predicted"/>
<dbReference type="OrthoDB" id="1461976at2759"/>
<feature type="compositionally biased region" description="Polar residues" evidence="1">
    <location>
        <begin position="1"/>
        <end position="13"/>
    </location>
</feature>
<dbReference type="HOGENOM" id="CLU_033094_0_0_1"/>
<evidence type="ECO:0000259" key="2">
    <source>
        <dbReference type="Pfam" id="PF00487"/>
    </source>
</evidence>
<dbReference type="GO" id="GO:0006629">
    <property type="term" value="P:lipid metabolic process"/>
    <property type="evidence" value="ECO:0007669"/>
    <property type="project" value="InterPro"/>
</dbReference>
<dbReference type="GeneID" id="25267331"/>
<gene>
    <name evidence="3" type="ORF">K437DRAFT_296667</name>
</gene>
<feature type="region of interest" description="Disordered" evidence="1">
    <location>
        <begin position="1"/>
        <end position="51"/>
    </location>
</feature>
<reference evidence="3 4" key="1">
    <citation type="submission" date="2014-05" db="EMBL/GenBank/DDBJ databases">
        <title>Draft genome sequence of a rare smut relative, Tilletiaria anomala UBC 951.</title>
        <authorList>
            <consortium name="DOE Joint Genome Institute"/>
            <person name="Toome M."/>
            <person name="Kuo A."/>
            <person name="Henrissat B."/>
            <person name="Lipzen A."/>
            <person name="Tritt A."/>
            <person name="Yoshinaga Y."/>
            <person name="Zane M."/>
            <person name="Barry K."/>
            <person name="Grigoriev I.V."/>
            <person name="Spatafora J.W."/>
            <person name="Aimea M.C."/>
        </authorList>
    </citation>
    <scope>NUCLEOTIDE SEQUENCE [LARGE SCALE GENOMIC DNA]</scope>
    <source>
        <strain evidence="3 4">UBC 951</strain>
    </source>
</reference>
<evidence type="ECO:0000313" key="4">
    <source>
        <dbReference type="Proteomes" id="UP000027361"/>
    </source>
</evidence>
<accession>A0A066V9Z7</accession>
<dbReference type="InterPro" id="IPR005804">
    <property type="entry name" value="FA_desaturase_dom"/>
</dbReference>
<organism evidence="3 4">
    <name type="scientific">Tilletiaria anomala (strain ATCC 24038 / CBS 436.72 / UBC 951)</name>
    <dbReference type="NCBI Taxonomy" id="1037660"/>
    <lineage>
        <taxon>Eukaryota</taxon>
        <taxon>Fungi</taxon>
        <taxon>Dikarya</taxon>
        <taxon>Basidiomycota</taxon>
        <taxon>Ustilaginomycotina</taxon>
        <taxon>Exobasidiomycetes</taxon>
        <taxon>Georgefischeriales</taxon>
        <taxon>Tilletiariaceae</taxon>
        <taxon>Tilletiaria</taxon>
    </lineage>
</organism>
<dbReference type="AlphaFoldDB" id="A0A066V9Z7"/>
<dbReference type="InParanoid" id="A0A066V9Z7"/>